<evidence type="ECO:0000256" key="2">
    <source>
        <dbReference type="ARBA" id="ARBA00022692"/>
    </source>
</evidence>
<protein>
    <submittedName>
        <fullName evidence="10">DUF4347 domain-containing protein</fullName>
    </submittedName>
</protein>
<evidence type="ECO:0000256" key="6">
    <source>
        <dbReference type="ARBA" id="ARBA00022989"/>
    </source>
</evidence>
<feature type="region of interest" description="Disordered" evidence="8">
    <location>
        <begin position="1850"/>
        <end position="1902"/>
    </location>
</feature>
<keyword evidence="5" id="KW-0130">Cell adhesion</keyword>
<dbReference type="InterPro" id="IPR025282">
    <property type="entry name" value="DUF4214"/>
</dbReference>
<dbReference type="SMART" id="SM00736">
    <property type="entry name" value="CADG"/>
    <property type="match status" value="1"/>
</dbReference>
<evidence type="ECO:0000313" key="11">
    <source>
        <dbReference type="Proteomes" id="UP001614338"/>
    </source>
</evidence>
<feature type="domain" description="Cadherin" evidence="9">
    <location>
        <begin position="1757"/>
        <end position="1858"/>
    </location>
</feature>
<dbReference type="InterPro" id="IPR002126">
    <property type="entry name" value="Cadherin-like_dom"/>
</dbReference>
<keyword evidence="11" id="KW-1185">Reference proteome</keyword>
<organism evidence="10 11">
    <name type="scientific">Vreelandella lionensis</name>
    <dbReference type="NCBI Taxonomy" id="1144478"/>
    <lineage>
        <taxon>Bacteria</taxon>
        <taxon>Pseudomonadati</taxon>
        <taxon>Pseudomonadota</taxon>
        <taxon>Gammaproteobacteria</taxon>
        <taxon>Oceanospirillales</taxon>
        <taxon>Halomonadaceae</taxon>
        <taxon>Vreelandella</taxon>
    </lineage>
</organism>
<dbReference type="Pfam" id="PF00353">
    <property type="entry name" value="HemolysinCabind"/>
    <property type="match status" value="2"/>
</dbReference>
<dbReference type="Pfam" id="PF14252">
    <property type="entry name" value="DUF4347"/>
    <property type="match status" value="1"/>
</dbReference>
<dbReference type="SMART" id="SM00112">
    <property type="entry name" value="CA"/>
    <property type="match status" value="3"/>
</dbReference>
<reference evidence="10 11" key="1">
    <citation type="submission" date="2024-10" db="EMBL/GenBank/DDBJ databases">
        <title>The Natural Products Discovery Center: Release of the First 8490 Sequenced Strains for Exploring Actinobacteria Biosynthetic Diversity.</title>
        <authorList>
            <person name="Kalkreuter E."/>
            <person name="Kautsar S.A."/>
            <person name="Yang D."/>
            <person name="Bader C.D."/>
            <person name="Teijaro C.N."/>
            <person name="Fluegel L."/>
            <person name="Davis C.M."/>
            <person name="Simpson J.R."/>
            <person name="Lauterbach L."/>
            <person name="Steele A.D."/>
            <person name="Gui C."/>
            <person name="Meng S."/>
            <person name="Li G."/>
            <person name="Viehrig K."/>
            <person name="Ye F."/>
            <person name="Su P."/>
            <person name="Kiefer A.F."/>
            <person name="Nichols A."/>
            <person name="Cepeda A.J."/>
            <person name="Yan W."/>
            <person name="Fan B."/>
            <person name="Jiang Y."/>
            <person name="Adhikari A."/>
            <person name="Zheng C.-J."/>
            <person name="Schuster L."/>
            <person name="Cowan T.M."/>
            <person name="Smanski M.J."/>
            <person name="Chevrette M.G."/>
            <person name="De Carvalho L.P.S."/>
            <person name="Shen B."/>
        </authorList>
    </citation>
    <scope>NUCLEOTIDE SEQUENCE [LARGE SCALE GENOMIC DNA]</scope>
    <source>
        <strain evidence="10 11">NPDC077409</strain>
    </source>
</reference>
<dbReference type="Gene3D" id="2.60.40.60">
    <property type="entry name" value="Cadherins"/>
    <property type="match status" value="3"/>
</dbReference>
<dbReference type="Pfam" id="PF00028">
    <property type="entry name" value="Cadherin"/>
    <property type="match status" value="2"/>
</dbReference>
<dbReference type="InterPro" id="IPR050971">
    <property type="entry name" value="Cadherin-domain_protein"/>
</dbReference>
<name>A0ABW8BSS7_9GAMM</name>
<dbReference type="PROSITE" id="PS50268">
    <property type="entry name" value="CADHERIN_2"/>
    <property type="match status" value="3"/>
</dbReference>
<dbReference type="SUPFAM" id="SSF49313">
    <property type="entry name" value="Cadherin-like"/>
    <property type="match status" value="3"/>
</dbReference>
<evidence type="ECO:0000256" key="7">
    <source>
        <dbReference type="ARBA" id="ARBA00023136"/>
    </source>
</evidence>
<feature type="domain" description="Cadherin" evidence="9">
    <location>
        <begin position="476"/>
        <end position="569"/>
    </location>
</feature>
<dbReference type="RefSeq" id="WP_399844162.1">
    <property type="nucleotide sequence ID" value="NZ_JBITWC010000013.1"/>
</dbReference>
<evidence type="ECO:0000313" key="10">
    <source>
        <dbReference type="EMBL" id="MFI8750259.1"/>
    </source>
</evidence>
<dbReference type="InterPro" id="IPR018511">
    <property type="entry name" value="Hemolysin-typ_Ca-bd_CS"/>
</dbReference>
<dbReference type="InterPro" id="IPR038255">
    <property type="entry name" value="PBS_linker_sf"/>
</dbReference>
<keyword evidence="2" id="KW-0812">Transmembrane</keyword>
<dbReference type="PROSITE" id="PS00330">
    <property type="entry name" value="HEMOLYSIN_CALCIUM"/>
    <property type="match status" value="2"/>
</dbReference>
<keyword evidence="4" id="KW-0106">Calcium</keyword>
<dbReference type="Pfam" id="PF17963">
    <property type="entry name" value="Big_9"/>
    <property type="match status" value="1"/>
</dbReference>
<evidence type="ECO:0000256" key="3">
    <source>
        <dbReference type="ARBA" id="ARBA00022737"/>
    </source>
</evidence>
<dbReference type="InterPro" id="IPR001343">
    <property type="entry name" value="Hemolysn_Ca-bd"/>
</dbReference>
<accession>A0ABW8BSS7</accession>
<comment type="caution">
    <text evidence="10">The sequence shown here is derived from an EMBL/GenBank/DDBJ whole genome shotgun (WGS) entry which is preliminary data.</text>
</comment>
<dbReference type="CDD" id="cd11304">
    <property type="entry name" value="Cadherin_repeat"/>
    <property type="match status" value="3"/>
</dbReference>
<evidence type="ECO:0000256" key="4">
    <source>
        <dbReference type="ARBA" id="ARBA00022837"/>
    </source>
</evidence>
<dbReference type="SUPFAM" id="SSF51120">
    <property type="entry name" value="beta-Roll"/>
    <property type="match status" value="1"/>
</dbReference>
<evidence type="ECO:0000256" key="8">
    <source>
        <dbReference type="SAM" id="MobiDB-lite"/>
    </source>
</evidence>
<evidence type="ECO:0000256" key="1">
    <source>
        <dbReference type="ARBA" id="ARBA00004370"/>
    </source>
</evidence>
<evidence type="ECO:0000259" key="9">
    <source>
        <dbReference type="PROSITE" id="PS50268"/>
    </source>
</evidence>
<feature type="compositionally biased region" description="Polar residues" evidence="8">
    <location>
        <begin position="1877"/>
        <end position="1902"/>
    </location>
</feature>
<dbReference type="InterPro" id="IPR015919">
    <property type="entry name" value="Cadherin-like_sf"/>
</dbReference>
<dbReference type="PANTHER" id="PTHR24025">
    <property type="entry name" value="DESMOGLEIN FAMILY MEMBER"/>
    <property type="match status" value="1"/>
</dbReference>
<dbReference type="Gene3D" id="1.10.3130.20">
    <property type="entry name" value="Phycobilisome linker domain"/>
    <property type="match status" value="1"/>
</dbReference>
<gene>
    <name evidence="10" type="ORF">ACIGG6_09665</name>
</gene>
<keyword evidence="3" id="KW-0677">Repeat</keyword>
<dbReference type="Pfam" id="PF13946">
    <property type="entry name" value="DUF4214"/>
    <property type="match status" value="2"/>
</dbReference>
<dbReference type="InterPro" id="IPR006644">
    <property type="entry name" value="Cadg"/>
</dbReference>
<dbReference type="Proteomes" id="UP001614338">
    <property type="component" value="Unassembled WGS sequence"/>
</dbReference>
<proteinExistence type="predicted"/>
<keyword evidence="7" id="KW-0472">Membrane</keyword>
<sequence>MTAHTPSRQIAAIDTSIAGHEALIHDARAQGMEILLLSGDSDGIEELAAKLSGTQNVDGLHLFTHGSEGQIHMGDDVLSSESLTDHAEALALIRGSFSEEGDLLVYGCDVGAGEQGRQFVEELALVTGADVAASDDLTGNHEQGGDWELETSTGIIGAHSLMKSDHFNGVLATPGDGVRNFSGFADTGNTLISSYFSVSAGQLGASPVPLPVDVYTAQLLAYIDPADTGYSIDNGDPFYFEVAADGTNIDTFQLTSLVAAEYSGMDFGNLTITGYLKEGGTVTSQPLTSTGLDNDETWTFDAGSLSSFVGRDLTKFRLAFDELESSSGSPYNAEISISSFEFRSFGISNAAAPATNTAPSFENSDPGTLSIDETSTDTTSVVHDINANDGDGGGTDSVTYTITAGNDSGAFSIDTDDGEIRLAYPAALDFESTSSYTLTIQANDGEDSNNTATQDITINVNDIAPAITATANPFSTVAENVANGTSVGTPTLTAASDDDNVTWSIVSGNTDSAFAIDGMTGAITVNDTSQIDYETASSFALEVQATDGTTPVTETMNVDISDINEAPSGTGALTTTTLNDNAGATALFQNLTVADPDAGENDLTLTITLSDSAAGSLDTSGVWSTSDGGTTYIATGLTVAEASTALDNASFTPANNSGQNGSFNTDLTVQIDDGDSGNQTVLATQTLTINRVNDAPVFTALDGTPSFTEGGAPVALDTDVSVADSELGALNGGNGDFSGATLTLARNGGANTNDQFAFNNGGASFTVVGGDLQYGDQTFATFTSTGGTLTVNFTSSATPATTALVNEVLQVITYANGSDDPASTVDLSWTFADGDGGNDSGSTQVSITNVNDAPKLNVFGEDPTYIEGAAAADLFSGLDASTVEAADRFTAMTLTVTNVADGSNEILRFDGTDVALVAGTTMTDMNGLIVNVSVTGGTATVSFTGANLTTAQMETLVDSMGYRNSSDNPTTAGDRVVTITGIADSGGGTNTAAPNMQSTVTLTAVNNPPQVGSVDGETSQITAGSGAVNVGLFDDATVANADTDDYNGGTLTIAQPSGTANGFWGLDGTNATSGGDGTIAAGETVSIGGHAIGTVHVTNDGQAGNTLQITFDANASNARVQNLLESLTYSAPSGLGDRTFTLTLNDNDGTANSGDEDTTATFTLSVTPNPPLIGALSGDTGSASNGQTVRFDQDGNVTVTDLDSGDFNGGNLTITKTGALEGNFSLDGDVTSNGNGTIAAGQTIAVGGTNIGSVTTDGQDGNDLVITFDTADATPARVQTLLRALGYTSTDGGAHTFSTTITDATGVNAATSAAATSTINVEAAPINTVPGTQTGIDGTAQALTGISVADADSANVTTTVSVGAGEGSFTATGDATVTGGSTHSIQIVGSVADVNATLATLQYTPAVDAAGNQTITVLSSDGTNQDSDTISVTVNDRPTIGNLDGDSVTFTEGGGAVPLDVDGDATFNDNNNPPDFNNGNLTVTMAGGVGADDVLSVGGSVTLGGTTAGSDVQVGGMTIGTLANDVSGGNDFRVDFNLNATTERVTTLLRSLGYTNASDTPTAETKTITVSVNDGDGATSIANSVVLTKVAVNDAPTLTANAADPTFTEDGSAASLFSGTVIDTVESADTISELTLTVANLADGSDELLSVDDTEIALTDGTSGTTMANGVGYLVSLSGTTATVALTKSDSTAKWQALVNGLAYRNTSDNPTVAADRTVTLTSVKDDGGTANGGADTTALAINSLVSLSAVNDAPVFTTSTTLSVAENATVVTTLAATDADGDTLTYSLTGGADMGLFSLDANSGALSFKAAPDFEAPNDQDQDNQYEVVVNVSDGTESASQAMTIAVTDVNETPPSGPGPTPPPIQVTPPEPQPNTPSGQPSVSETISNNGATSGNVRLVENTGNNNVVTATLPGRMTLVHEGARTATDRGLALEDLIASINGKTPTNLPDQTGVASQWLASRPEGTLLDIRTLTFSGTAPSSVPIVLTGTGSGNGVVANQEAFVIDVSGLPQGQQIQLDNIDFASIVGSTTILGGAGDNVVIGDDASQYIVLGAGDDELHGGGGDDTIGSEGGDDRLFGDSGNDELFGGTGADQLHGGSDTDTVSYAGNREDYVVTQAHSVITVQSKADPGDIDTLINLESLVFADETLTVSYEDDLAWITGLYAQVLGRQGDVSGVQYWAQQYANGMSRADIALSILNSPESGRLAEEGSDYLDVLYTGLLGRVADASGKAYWSEQAAGGATLRDIVDGFMQSEEMGSHHLSAIEWDFFV</sequence>
<dbReference type="InterPro" id="IPR025592">
    <property type="entry name" value="DUF4347"/>
</dbReference>
<dbReference type="PANTHER" id="PTHR24025:SF23">
    <property type="entry name" value="NEURAL-CADHERIN"/>
    <property type="match status" value="1"/>
</dbReference>
<keyword evidence="6" id="KW-1133">Transmembrane helix</keyword>
<comment type="subcellular location">
    <subcellularLocation>
        <location evidence="1">Membrane</location>
    </subcellularLocation>
</comment>
<feature type="compositionally biased region" description="Pro residues" evidence="8">
    <location>
        <begin position="1856"/>
        <end position="1876"/>
    </location>
</feature>
<dbReference type="InterPro" id="IPR011049">
    <property type="entry name" value="Serralysin-like_metalloprot_C"/>
</dbReference>
<feature type="domain" description="Cadherin" evidence="9">
    <location>
        <begin position="363"/>
        <end position="475"/>
    </location>
</feature>
<dbReference type="EMBL" id="JBITWC010000013">
    <property type="protein sequence ID" value="MFI8750259.1"/>
    <property type="molecule type" value="Genomic_DNA"/>
</dbReference>
<evidence type="ECO:0000256" key="5">
    <source>
        <dbReference type="ARBA" id="ARBA00022889"/>
    </source>
</evidence>